<dbReference type="CDD" id="cd06171">
    <property type="entry name" value="Sigma70_r4"/>
    <property type="match status" value="1"/>
</dbReference>
<protein>
    <recommendedName>
        <fullName evidence="10">RNA polymerase subunit sigma-24</fullName>
    </recommendedName>
</protein>
<dbReference type="AlphaFoldDB" id="A0A178IL88"/>
<dbReference type="Proteomes" id="UP000078486">
    <property type="component" value="Unassembled WGS sequence"/>
</dbReference>
<dbReference type="PANTHER" id="PTHR43133">
    <property type="entry name" value="RNA POLYMERASE ECF-TYPE SIGMA FACTO"/>
    <property type="match status" value="1"/>
</dbReference>
<evidence type="ECO:0000313" key="9">
    <source>
        <dbReference type="Proteomes" id="UP000078486"/>
    </source>
</evidence>
<dbReference type="Pfam" id="PF08281">
    <property type="entry name" value="Sigma70_r4_2"/>
    <property type="match status" value="1"/>
</dbReference>
<evidence type="ECO:0000259" key="6">
    <source>
        <dbReference type="Pfam" id="PF04542"/>
    </source>
</evidence>
<dbReference type="RefSeq" id="WP_068770418.1">
    <property type="nucleotide sequence ID" value="NZ_CP109796.1"/>
</dbReference>
<sequence>MNPADDFATFMRNYQNMVFTTAVRIVANDAQAEDIAQDVFLKAYERYDDLRSSPSAGGWLKTVATNLSINHLQRYRNRWRFFSEFTRDHDGHDDAPAVEWAAPDTFHAGLEQAERRARLEQALARLPDHQRVPLVLFHFEDMPYDEIARTLRVSLSKIKTDILRARAALAKLLAPADFN</sequence>
<comment type="caution">
    <text evidence="8">The sequence shown here is derived from an EMBL/GenBank/DDBJ whole genome shotgun (WGS) entry which is preliminary data.</text>
</comment>
<dbReference type="Gene3D" id="1.10.1740.10">
    <property type="match status" value="1"/>
</dbReference>
<dbReference type="InterPro" id="IPR013249">
    <property type="entry name" value="RNA_pol_sigma70_r4_t2"/>
</dbReference>
<evidence type="ECO:0000256" key="3">
    <source>
        <dbReference type="ARBA" id="ARBA00023082"/>
    </source>
</evidence>
<dbReference type="InterPro" id="IPR013324">
    <property type="entry name" value="RNA_pol_sigma_r3/r4-like"/>
</dbReference>
<keyword evidence="2" id="KW-0805">Transcription regulation</keyword>
<dbReference type="Gene3D" id="1.10.10.10">
    <property type="entry name" value="Winged helix-like DNA-binding domain superfamily/Winged helix DNA-binding domain"/>
    <property type="match status" value="1"/>
</dbReference>
<evidence type="ECO:0000256" key="4">
    <source>
        <dbReference type="ARBA" id="ARBA00023125"/>
    </source>
</evidence>
<keyword evidence="4" id="KW-0238">DNA-binding</keyword>
<keyword evidence="9" id="KW-1185">Reference proteome</keyword>
<feature type="domain" description="RNA polymerase sigma factor 70 region 4 type 2" evidence="7">
    <location>
        <begin position="117"/>
        <end position="169"/>
    </location>
</feature>
<reference evidence="8 9" key="1">
    <citation type="submission" date="2016-01" db="EMBL/GenBank/DDBJ databases">
        <title>High potential of lignocellulose degradation of a new Verrucomicrobia species.</title>
        <authorList>
            <person name="Wang Y."/>
            <person name="Shi Y."/>
            <person name="Qiu Z."/>
            <person name="Liu S."/>
            <person name="Yang H."/>
        </authorList>
    </citation>
    <scope>NUCLEOTIDE SEQUENCE [LARGE SCALE GENOMIC DNA]</scope>
    <source>
        <strain evidence="8 9">TSB47</strain>
    </source>
</reference>
<dbReference type="EMBL" id="LRRQ01000076">
    <property type="protein sequence ID" value="OAM89959.1"/>
    <property type="molecule type" value="Genomic_DNA"/>
</dbReference>
<organism evidence="8 9">
    <name type="scientific">Termitidicoccus mucosus</name>
    <dbReference type="NCBI Taxonomy" id="1184151"/>
    <lineage>
        <taxon>Bacteria</taxon>
        <taxon>Pseudomonadati</taxon>
        <taxon>Verrucomicrobiota</taxon>
        <taxon>Opitutia</taxon>
        <taxon>Opitutales</taxon>
        <taxon>Opitutaceae</taxon>
        <taxon>Termitidicoccus</taxon>
    </lineage>
</organism>
<dbReference type="InterPro" id="IPR014284">
    <property type="entry name" value="RNA_pol_sigma-70_dom"/>
</dbReference>
<evidence type="ECO:0000256" key="2">
    <source>
        <dbReference type="ARBA" id="ARBA00023015"/>
    </source>
</evidence>
<dbReference type="GO" id="GO:0016987">
    <property type="term" value="F:sigma factor activity"/>
    <property type="evidence" value="ECO:0007669"/>
    <property type="project" value="UniProtKB-KW"/>
</dbReference>
<dbReference type="GO" id="GO:0003677">
    <property type="term" value="F:DNA binding"/>
    <property type="evidence" value="ECO:0007669"/>
    <property type="project" value="UniProtKB-KW"/>
</dbReference>
<name>A0A178IL88_9BACT</name>
<keyword evidence="3" id="KW-0731">Sigma factor</keyword>
<dbReference type="NCBIfam" id="TIGR02937">
    <property type="entry name" value="sigma70-ECF"/>
    <property type="match status" value="1"/>
</dbReference>
<comment type="similarity">
    <text evidence="1">Belongs to the sigma-70 factor family. ECF subfamily.</text>
</comment>
<evidence type="ECO:0000256" key="1">
    <source>
        <dbReference type="ARBA" id="ARBA00010641"/>
    </source>
</evidence>
<accession>A0A178IL88</accession>
<evidence type="ECO:0000259" key="7">
    <source>
        <dbReference type="Pfam" id="PF08281"/>
    </source>
</evidence>
<dbReference type="InterPro" id="IPR013325">
    <property type="entry name" value="RNA_pol_sigma_r2"/>
</dbReference>
<dbReference type="InterPro" id="IPR036388">
    <property type="entry name" value="WH-like_DNA-bd_sf"/>
</dbReference>
<evidence type="ECO:0008006" key="10">
    <source>
        <dbReference type="Google" id="ProtNLM"/>
    </source>
</evidence>
<keyword evidence="5" id="KW-0804">Transcription</keyword>
<proteinExistence type="inferred from homology"/>
<evidence type="ECO:0000256" key="5">
    <source>
        <dbReference type="ARBA" id="ARBA00023163"/>
    </source>
</evidence>
<feature type="domain" description="RNA polymerase sigma-70 region 2" evidence="6">
    <location>
        <begin position="11"/>
        <end position="76"/>
    </location>
</feature>
<dbReference type="Pfam" id="PF04542">
    <property type="entry name" value="Sigma70_r2"/>
    <property type="match status" value="1"/>
</dbReference>
<evidence type="ECO:0000313" key="8">
    <source>
        <dbReference type="EMBL" id="OAM89959.1"/>
    </source>
</evidence>
<dbReference type="InterPro" id="IPR007627">
    <property type="entry name" value="RNA_pol_sigma70_r2"/>
</dbReference>
<dbReference type="GO" id="GO:0006352">
    <property type="term" value="P:DNA-templated transcription initiation"/>
    <property type="evidence" value="ECO:0007669"/>
    <property type="project" value="InterPro"/>
</dbReference>
<gene>
    <name evidence="8" type="ORF">AW736_11680</name>
</gene>
<dbReference type="InterPro" id="IPR039425">
    <property type="entry name" value="RNA_pol_sigma-70-like"/>
</dbReference>
<dbReference type="PANTHER" id="PTHR43133:SF8">
    <property type="entry name" value="RNA POLYMERASE SIGMA FACTOR HI_1459-RELATED"/>
    <property type="match status" value="1"/>
</dbReference>
<dbReference type="SUPFAM" id="SSF88946">
    <property type="entry name" value="Sigma2 domain of RNA polymerase sigma factors"/>
    <property type="match status" value="1"/>
</dbReference>
<dbReference type="STRING" id="1184151.AW736_11680"/>
<dbReference type="SUPFAM" id="SSF88659">
    <property type="entry name" value="Sigma3 and sigma4 domains of RNA polymerase sigma factors"/>
    <property type="match status" value="1"/>
</dbReference>